<accession>G3BBW8</accession>
<evidence type="ECO:0000313" key="2">
    <source>
        <dbReference type="Proteomes" id="UP000000707"/>
    </source>
</evidence>
<name>G3BBW8_CANTC</name>
<reference evidence="1 2" key="1">
    <citation type="journal article" date="2011" name="Proc. Natl. Acad. Sci. U.S.A.">
        <title>Comparative genomics of xylose-fermenting fungi for enhanced biofuel production.</title>
        <authorList>
            <person name="Wohlbach D.J."/>
            <person name="Kuo A."/>
            <person name="Sato T.K."/>
            <person name="Potts K.M."/>
            <person name="Salamov A.A."/>
            <person name="LaButti K.M."/>
            <person name="Sun H."/>
            <person name="Clum A."/>
            <person name="Pangilinan J.L."/>
            <person name="Lindquist E.A."/>
            <person name="Lucas S."/>
            <person name="Lapidus A."/>
            <person name="Jin M."/>
            <person name="Gunawan C."/>
            <person name="Balan V."/>
            <person name="Dale B.E."/>
            <person name="Jeffries T.W."/>
            <person name="Zinkel R."/>
            <person name="Barry K.W."/>
            <person name="Grigoriev I.V."/>
            <person name="Gasch A.P."/>
        </authorList>
    </citation>
    <scope>NUCLEOTIDE SEQUENCE [LARGE SCALE GENOMIC DNA]</scope>
    <source>
        <strain evidence="2">ATCC 10573 / BCRC 21748 / CBS 615 / JCM 9827 / NBRC 10315 / NRRL Y-1498 / VKM Y-70</strain>
    </source>
</reference>
<dbReference type="Proteomes" id="UP000000707">
    <property type="component" value="Unassembled WGS sequence"/>
</dbReference>
<organism evidence="2">
    <name type="scientific">Candida tenuis (strain ATCC 10573 / BCRC 21748 / CBS 615 / JCM 9827 / NBRC 10315 / NRRL Y-1498 / VKM Y-70)</name>
    <name type="common">Yeast</name>
    <name type="synonym">Yamadazyma tenuis</name>
    <dbReference type="NCBI Taxonomy" id="590646"/>
    <lineage>
        <taxon>Eukaryota</taxon>
        <taxon>Fungi</taxon>
        <taxon>Dikarya</taxon>
        <taxon>Ascomycota</taxon>
        <taxon>Saccharomycotina</taxon>
        <taxon>Pichiomycetes</taxon>
        <taxon>Debaryomycetaceae</taxon>
        <taxon>Yamadazyma</taxon>
    </lineage>
</organism>
<dbReference type="EMBL" id="GL996528">
    <property type="protein sequence ID" value="EGV60100.1"/>
    <property type="molecule type" value="Genomic_DNA"/>
</dbReference>
<evidence type="ECO:0000313" key="1">
    <source>
        <dbReference type="EMBL" id="EGV60100.1"/>
    </source>
</evidence>
<proteinExistence type="predicted"/>
<keyword evidence="2" id="KW-1185">Reference proteome</keyword>
<protein>
    <submittedName>
        <fullName evidence="1">Uncharacterized protein</fullName>
    </submittedName>
</protein>
<sequence length="57" mass="6229">MLNLGSSLKLLKRIGDRNLGINLVVFYSAESGRVRSLIPPEDSARFNVGYDCGVETS</sequence>
<dbReference type="AlphaFoldDB" id="G3BBW8"/>
<gene>
    <name evidence="1" type="ORF">CANTEDRAFT_116118</name>
</gene>
<dbReference type="HOGENOM" id="CLU_2996356_0_0_1"/>